<keyword evidence="4" id="KW-1185">Reference proteome</keyword>
<dbReference type="Pfam" id="PF13593">
    <property type="entry name" value="SBF_like"/>
    <property type="match status" value="1"/>
</dbReference>
<dbReference type="GO" id="GO:0005886">
    <property type="term" value="C:plasma membrane"/>
    <property type="evidence" value="ECO:0007669"/>
    <property type="project" value="TreeGrafter"/>
</dbReference>
<feature type="transmembrane region" description="Helical" evidence="2">
    <location>
        <begin position="99"/>
        <end position="123"/>
    </location>
</feature>
<dbReference type="OrthoDB" id="188035at2759"/>
<keyword evidence="2" id="KW-0472">Membrane</keyword>
<dbReference type="STRING" id="1245748.A0A229WZP0"/>
<dbReference type="PIRSF" id="PIRSF026166">
    <property type="entry name" value="UCP026166"/>
    <property type="match status" value="1"/>
</dbReference>
<reference evidence="3 4" key="1">
    <citation type="submission" date="2018-08" db="EMBL/GenBank/DDBJ databases">
        <title>Draft genome sequences of two Aspergillus turcosus clinical strains isolated from bronchoalveolar lavage fluid: one azole-susceptible and the other azole-resistant.</title>
        <authorList>
            <person name="Parent-Michaud M."/>
            <person name="Dufresne P.J."/>
            <person name="Fournier E."/>
            <person name="Martineau C."/>
            <person name="Moreira S."/>
            <person name="Perkins V."/>
            <person name="De Repentigny L."/>
            <person name="Dufresne S.F."/>
        </authorList>
    </citation>
    <scope>NUCLEOTIDE SEQUENCE [LARGE SCALE GENOMIC DNA]</scope>
    <source>
        <strain evidence="3">HMR AF 1038</strain>
    </source>
</reference>
<feature type="transmembrane region" description="Helical" evidence="2">
    <location>
        <begin position="280"/>
        <end position="302"/>
    </location>
</feature>
<dbReference type="EMBL" id="NIDN02000014">
    <property type="protein sequence ID" value="RLM00530.1"/>
    <property type="molecule type" value="Genomic_DNA"/>
</dbReference>
<organism evidence="3 4">
    <name type="scientific">Aspergillus turcosus</name>
    <dbReference type="NCBI Taxonomy" id="1245748"/>
    <lineage>
        <taxon>Eukaryota</taxon>
        <taxon>Fungi</taxon>
        <taxon>Dikarya</taxon>
        <taxon>Ascomycota</taxon>
        <taxon>Pezizomycotina</taxon>
        <taxon>Eurotiomycetes</taxon>
        <taxon>Eurotiomycetidae</taxon>
        <taxon>Eurotiales</taxon>
        <taxon>Aspergillaceae</taxon>
        <taxon>Aspergillus</taxon>
        <taxon>Aspergillus subgen. Fumigati</taxon>
    </lineage>
</organism>
<protein>
    <recommendedName>
        <fullName evidence="5">Sodium bile acid transporter family protein</fullName>
    </recommendedName>
</protein>
<evidence type="ECO:0000256" key="2">
    <source>
        <dbReference type="SAM" id="Phobius"/>
    </source>
</evidence>
<dbReference type="Proteomes" id="UP000215289">
    <property type="component" value="Unassembled WGS sequence"/>
</dbReference>
<feature type="compositionally biased region" description="Basic and acidic residues" evidence="1">
    <location>
        <begin position="429"/>
        <end position="438"/>
    </location>
</feature>
<keyword evidence="2" id="KW-1133">Transmembrane helix</keyword>
<dbReference type="InterPro" id="IPR016833">
    <property type="entry name" value="Put_Na-Bile_cotransptr"/>
</dbReference>
<feature type="transmembrane region" description="Helical" evidence="2">
    <location>
        <begin position="68"/>
        <end position="87"/>
    </location>
</feature>
<evidence type="ECO:0008006" key="5">
    <source>
        <dbReference type="Google" id="ProtNLM"/>
    </source>
</evidence>
<evidence type="ECO:0000313" key="3">
    <source>
        <dbReference type="EMBL" id="RLM00530.1"/>
    </source>
</evidence>
<proteinExistence type="predicted"/>
<feature type="compositionally biased region" description="Low complexity" evidence="1">
    <location>
        <begin position="405"/>
        <end position="415"/>
    </location>
</feature>
<dbReference type="PANTHER" id="PTHR18640:SF5">
    <property type="entry name" value="SODIUM_BILE ACID COTRANSPORTER 7"/>
    <property type="match status" value="1"/>
</dbReference>
<keyword evidence="2" id="KW-0812">Transmembrane</keyword>
<feature type="transmembrane region" description="Helical" evidence="2">
    <location>
        <begin position="362"/>
        <end position="383"/>
    </location>
</feature>
<comment type="caution">
    <text evidence="3">The sequence shown here is derived from an EMBL/GenBank/DDBJ whole genome shotgun (WGS) entry which is preliminary data.</text>
</comment>
<evidence type="ECO:0000313" key="4">
    <source>
        <dbReference type="Proteomes" id="UP000215289"/>
    </source>
</evidence>
<feature type="transmembrane region" description="Helical" evidence="2">
    <location>
        <begin position="216"/>
        <end position="234"/>
    </location>
</feature>
<feature type="transmembrane region" description="Helical" evidence="2">
    <location>
        <begin position="135"/>
        <end position="154"/>
    </location>
</feature>
<gene>
    <name evidence="3" type="ORF">CFD26_104811</name>
</gene>
<dbReference type="AlphaFoldDB" id="A0A229WZP0"/>
<feature type="region of interest" description="Disordered" evidence="1">
    <location>
        <begin position="394"/>
        <end position="438"/>
    </location>
</feature>
<feature type="transmembrane region" description="Helical" evidence="2">
    <location>
        <begin position="327"/>
        <end position="350"/>
    </location>
</feature>
<sequence length="438" mass="48304">MNHGTAENDSSEQRHPSTKARSSKDICKTILNFLLHQWLLIGIGVACVLAYYFPNVAKSGGVIRSEYSILYGAMAIIFLTSGLSISHQKLFTHLLNWRLHFLVQVFSFIFVPAVVLAVVHIVLAGDPHGHIDRALLAGYIFTACIPTTIASNVVMTRSAGGDDAAALVEVVIANFLGPFITAGWTVTLLPKTAEFDPWRQASGDLSEMYKEVFKQLGLGALLPLVTGQLVRWVWPEQTERVMQKYRIAKLGSACMLLMVWMSFSSCFATGALQTLSVQSILFVVFFNIGLYITLTAVCFVLSRPPEILSVNRFGMRRIFKRISPEETIAVCFCGPAKSTGIGIPLLYAMWAPVGLYTKARTSVPVLLYTTEQICVAHFFVYALKRWHKKLNEKRDAEASGDHVSSSEMAALSLAEEPSDQEGVIANAHEPGRCKTVHD</sequence>
<name>A0A229WZP0_9EURO</name>
<dbReference type="PANTHER" id="PTHR18640">
    <property type="entry name" value="SOLUTE CARRIER FAMILY 10 MEMBER 7"/>
    <property type="match status" value="1"/>
</dbReference>
<evidence type="ECO:0000256" key="1">
    <source>
        <dbReference type="SAM" id="MobiDB-lite"/>
    </source>
</evidence>
<feature type="transmembrane region" description="Helical" evidence="2">
    <location>
        <begin position="255"/>
        <end position="274"/>
    </location>
</feature>
<accession>A0A229WZP0</accession>
<feature type="transmembrane region" description="Helical" evidence="2">
    <location>
        <begin position="30"/>
        <end position="53"/>
    </location>
</feature>
<dbReference type="Gene3D" id="1.20.1530.20">
    <property type="match status" value="1"/>
</dbReference>
<feature type="region of interest" description="Disordered" evidence="1">
    <location>
        <begin position="1"/>
        <end position="20"/>
    </location>
</feature>
<dbReference type="InterPro" id="IPR038770">
    <property type="entry name" value="Na+/solute_symporter_sf"/>
</dbReference>
<feature type="transmembrane region" description="Helical" evidence="2">
    <location>
        <begin position="166"/>
        <end position="189"/>
    </location>
</feature>